<dbReference type="PIRSF" id="PIRSF039085">
    <property type="entry name" value="ABC_ATPase_HisP"/>
    <property type="match status" value="1"/>
</dbReference>
<gene>
    <name evidence="8" type="ORF">VCO01S_08160</name>
</gene>
<evidence type="ECO:0000256" key="1">
    <source>
        <dbReference type="ARBA" id="ARBA00004417"/>
    </source>
</evidence>
<keyword evidence="5 8" id="KW-0067">ATP-binding</keyword>
<dbReference type="Pfam" id="PF00005">
    <property type="entry name" value="ABC_tran"/>
    <property type="match status" value="1"/>
</dbReference>
<reference evidence="8 9" key="1">
    <citation type="submission" date="2019-06" db="EMBL/GenBank/DDBJ databases">
        <title>Whole genome shotgun sequence of Vibrio comitans NBRC 102076.</title>
        <authorList>
            <person name="Hosoyama A."/>
            <person name="Uohara A."/>
            <person name="Ohji S."/>
            <person name="Ichikawa N."/>
        </authorList>
    </citation>
    <scope>NUCLEOTIDE SEQUENCE [LARGE SCALE GENOMIC DNA]</scope>
    <source>
        <strain evidence="8 9">NBRC 102076</strain>
    </source>
</reference>
<dbReference type="GO" id="GO:0005886">
    <property type="term" value="C:plasma membrane"/>
    <property type="evidence" value="ECO:0007669"/>
    <property type="project" value="UniProtKB-SubCell"/>
</dbReference>
<sequence length="285" mass="32048">MLNQTLETKTVESYEEVAAVVELPVKHAEPVVVSYAEDIVKVVNLSKQFDGIEVLRDINLTIKKGEVVSILGSSGSGKSTLLRCMNWLEQPERGTIHLGDERIGINPHTDKPLKYRDLAKMRERIGMVFQGFNLWPHLTVLKNVMEALLHVKKMPKAEAEAIAKVQLEKVGMSHKLDSYPSMLSGGQKQRVAIARALAMEPEVLLFDEPTSALDPELVDEVLLVMQKLSKEGYTMVVVTHEMEFARNVSSQVVFLEKGILIEKNPPEKFFTNPDSSRVRQFLKLD</sequence>
<comment type="caution">
    <text evidence="8">The sequence shown here is derived from an EMBL/GenBank/DDBJ whole genome shotgun (WGS) entry which is preliminary data.</text>
</comment>
<name>A0A4Y3IJE3_9VIBR</name>
<dbReference type="CDD" id="cd03262">
    <property type="entry name" value="ABC_HisP_GlnQ"/>
    <property type="match status" value="1"/>
</dbReference>
<dbReference type="Gene3D" id="3.40.50.300">
    <property type="entry name" value="P-loop containing nucleotide triphosphate hydrolases"/>
    <property type="match status" value="1"/>
</dbReference>
<evidence type="ECO:0000256" key="4">
    <source>
        <dbReference type="ARBA" id="ARBA00022741"/>
    </source>
</evidence>
<proteinExistence type="inferred from homology"/>
<dbReference type="InterPro" id="IPR003593">
    <property type="entry name" value="AAA+_ATPase"/>
</dbReference>
<dbReference type="GO" id="GO:0015424">
    <property type="term" value="F:ABC-type amino acid transporter activity"/>
    <property type="evidence" value="ECO:0007669"/>
    <property type="project" value="InterPro"/>
</dbReference>
<dbReference type="PANTHER" id="PTHR43166:SF15">
    <property type="entry name" value="HISTIDINE TRANSPORT ATP-BINDING PROTEIN HISP"/>
    <property type="match status" value="1"/>
</dbReference>
<keyword evidence="3" id="KW-0813">Transport</keyword>
<dbReference type="PROSITE" id="PS00211">
    <property type="entry name" value="ABC_TRANSPORTER_1"/>
    <property type="match status" value="1"/>
</dbReference>
<dbReference type="Proteomes" id="UP000318242">
    <property type="component" value="Unassembled WGS sequence"/>
</dbReference>
<dbReference type="SMART" id="SM00382">
    <property type="entry name" value="AAA"/>
    <property type="match status" value="1"/>
</dbReference>
<evidence type="ECO:0000313" key="8">
    <source>
        <dbReference type="EMBL" id="GEA59623.1"/>
    </source>
</evidence>
<evidence type="ECO:0000313" key="9">
    <source>
        <dbReference type="Proteomes" id="UP000318242"/>
    </source>
</evidence>
<evidence type="ECO:0000256" key="6">
    <source>
        <dbReference type="ARBA" id="ARBA00022970"/>
    </source>
</evidence>
<dbReference type="InterPro" id="IPR017871">
    <property type="entry name" value="ABC_transporter-like_CS"/>
</dbReference>
<keyword evidence="6" id="KW-0029">Amino-acid transport</keyword>
<dbReference type="GO" id="GO:0005524">
    <property type="term" value="F:ATP binding"/>
    <property type="evidence" value="ECO:0007669"/>
    <property type="project" value="UniProtKB-KW"/>
</dbReference>
<comment type="subcellular location">
    <subcellularLocation>
        <location evidence="1">Cell inner membrane</location>
        <topology evidence="1">Peripheral membrane protein</topology>
    </subcellularLocation>
</comment>
<evidence type="ECO:0000259" key="7">
    <source>
        <dbReference type="PROSITE" id="PS50893"/>
    </source>
</evidence>
<accession>A0A4Y3IJE3</accession>
<dbReference type="EMBL" id="BJLH01000003">
    <property type="protein sequence ID" value="GEA59623.1"/>
    <property type="molecule type" value="Genomic_DNA"/>
</dbReference>
<evidence type="ECO:0000256" key="2">
    <source>
        <dbReference type="ARBA" id="ARBA00005417"/>
    </source>
</evidence>
<organism evidence="8 9">
    <name type="scientific">Vibrio comitans NBRC 102076</name>
    <dbReference type="NCBI Taxonomy" id="1219078"/>
    <lineage>
        <taxon>Bacteria</taxon>
        <taxon>Pseudomonadati</taxon>
        <taxon>Pseudomonadota</taxon>
        <taxon>Gammaproteobacteria</taxon>
        <taxon>Vibrionales</taxon>
        <taxon>Vibrionaceae</taxon>
        <taxon>Vibrio</taxon>
    </lineage>
</organism>
<dbReference type="OrthoDB" id="9802264at2"/>
<dbReference type="GO" id="GO:0016887">
    <property type="term" value="F:ATP hydrolysis activity"/>
    <property type="evidence" value="ECO:0007669"/>
    <property type="project" value="InterPro"/>
</dbReference>
<feature type="domain" description="ABC transporter" evidence="7">
    <location>
        <begin position="40"/>
        <end position="282"/>
    </location>
</feature>
<comment type="similarity">
    <text evidence="2">Belongs to the ABC transporter superfamily.</text>
</comment>
<dbReference type="PROSITE" id="PS50893">
    <property type="entry name" value="ABC_TRANSPORTER_2"/>
    <property type="match status" value="1"/>
</dbReference>
<dbReference type="InterPro" id="IPR030679">
    <property type="entry name" value="ABC_ATPase_HisP-typ"/>
</dbReference>
<dbReference type="InterPro" id="IPR003439">
    <property type="entry name" value="ABC_transporter-like_ATP-bd"/>
</dbReference>
<dbReference type="RefSeq" id="WP_141269597.1">
    <property type="nucleotide sequence ID" value="NZ_BJLH01000003.1"/>
</dbReference>
<protein>
    <submittedName>
        <fullName evidence="8">Histidine/lysine/arginine/ornithine ABC transporter ATP-binding protein HisP</fullName>
    </submittedName>
</protein>
<dbReference type="SUPFAM" id="SSF52540">
    <property type="entry name" value="P-loop containing nucleoside triphosphate hydrolases"/>
    <property type="match status" value="1"/>
</dbReference>
<dbReference type="InterPro" id="IPR050086">
    <property type="entry name" value="MetN_ABC_transporter-like"/>
</dbReference>
<dbReference type="InterPro" id="IPR027417">
    <property type="entry name" value="P-loop_NTPase"/>
</dbReference>
<dbReference type="AlphaFoldDB" id="A0A4Y3IJE3"/>
<evidence type="ECO:0000256" key="5">
    <source>
        <dbReference type="ARBA" id="ARBA00022840"/>
    </source>
</evidence>
<evidence type="ECO:0000256" key="3">
    <source>
        <dbReference type="ARBA" id="ARBA00022448"/>
    </source>
</evidence>
<dbReference type="PANTHER" id="PTHR43166">
    <property type="entry name" value="AMINO ACID IMPORT ATP-BINDING PROTEIN"/>
    <property type="match status" value="1"/>
</dbReference>
<dbReference type="FunFam" id="3.40.50.300:FF:000020">
    <property type="entry name" value="Amino acid ABC transporter ATP-binding component"/>
    <property type="match status" value="1"/>
</dbReference>
<keyword evidence="4" id="KW-0547">Nucleotide-binding</keyword>
<keyword evidence="9" id="KW-1185">Reference proteome</keyword>